<evidence type="ECO:0000256" key="4">
    <source>
        <dbReference type="ARBA" id="ARBA00022729"/>
    </source>
</evidence>
<dbReference type="PANTHER" id="PTHR42953">
    <property type="entry name" value="HIGH-AFFINITY ZINC UPTAKE SYSTEM PROTEIN ZNUA-RELATED"/>
    <property type="match status" value="1"/>
</dbReference>
<evidence type="ECO:0000256" key="5">
    <source>
        <dbReference type="RuleBase" id="RU003512"/>
    </source>
</evidence>
<feature type="compositionally biased region" description="Acidic residues" evidence="6">
    <location>
        <begin position="26"/>
        <end position="44"/>
    </location>
</feature>
<gene>
    <name evidence="8" type="ORF">BDK89_3570</name>
</gene>
<dbReference type="AlphaFoldDB" id="A0A4R7I2W0"/>
<evidence type="ECO:0000256" key="1">
    <source>
        <dbReference type="ARBA" id="ARBA00004196"/>
    </source>
</evidence>
<evidence type="ECO:0000256" key="7">
    <source>
        <dbReference type="SAM" id="SignalP"/>
    </source>
</evidence>
<evidence type="ECO:0000256" key="2">
    <source>
        <dbReference type="ARBA" id="ARBA00022448"/>
    </source>
</evidence>
<dbReference type="Gene3D" id="3.40.50.1980">
    <property type="entry name" value="Nitrogenase molybdenum iron protein domain"/>
    <property type="match status" value="3"/>
</dbReference>
<accession>A0A4R7I2W0</accession>
<protein>
    <submittedName>
        <fullName evidence="8">Zinc/manganese transport system substrate-binding protein</fullName>
    </submittedName>
</protein>
<feature type="chain" id="PRO_5020290155" evidence="7">
    <location>
        <begin position="22"/>
        <end position="388"/>
    </location>
</feature>
<evidence type="ECO:0000313" key="9">
    <source>
        <dbReference type="Proteomes" id="UP000294558"/>
    </source>
</evidence>
<sequence>MRKLMTKANVAIVASAGLVLAACGSDDDTADEPAAETETSDDAAADTAATDEPADQASGELPTIVVTTNILGDVVSNAVGDAAEVVTIMPVGADPHSFQASAQEIDVLMSADALIVNGGSLEESLLDVIESAEADGVPTFEALSAVETIEFGEGAHDEDEDHAHDEDEDHAHDEDEDHAHDEDEDHAHDEDEDHAHDEDEEGHDDHDHDHSGDDPHFWTDPMRMAAAVDGIVVFLQETVEFADPAAVDASAEAYVAELTALNDEIEALVAEVPEDGRKLVTNHEAYGYFADAYGFEQIGAVVPSGSTVDGTSGGELAELVELVEAEGVPAVFSDNTASDELIQVLAEEAGGVEVVELLSGSLTEPGTEGDNYLDMQRVNAERISGALS</sequence>
<dbReference type="GO" id="GO:0046872">
    <property type="term" value="F:metal ion binding"/>
    <property type="evidence" value="ECO:0007669"/>
    <property type="project" value="UniProtKB-KW"/>
</dbReference>
<dbReference type="PROSITE" id="PS51257">
    <property type="entry name" value="PROKAR_LIPOPROTEIN"/>
    <property type="match status" value="1"/>
</dbReference>
<dbReference type="InterPro" id="IPR050492">
    <property type="entry name" value="Bact_metal-bind_prot9"/>
</dbReference>
<keyword evidence="4 7" id="KW-0732">Signal</keyword>
<comment type="similarity">
    <text evidence="5">Belongs to the bacterial solute-binding protein 9 family.</text>
</comment>
<name>A0A4R7I2W0_9ACTN</name>
<evidence type="ECO:0000313" key="8">
    <source>
        <dbReference type="EMBL" id="TDT17957.1"/>
    </source>
</evidence>
<reference evidence="8 9" key="1">
    <citation type="submission" date="2019-03" db="EMBL/GenBank/DDBJ databases">
        <title>Sequencing the genomes of 1000 actinobacteria strains.</title>
        <authorList>
            <person name="Klenk H.-P."/>
        </authorList>
    </citation>
    <scope>NUCLEOTIDE SEQUENCE [LARGE SCALE GENOMIC DNA]</scope>
    <source>
        <strain evidence="8 9">DSM 18936</strain>
    </source>
</reference>
<feature type="signal peptide" evidence="7">
    <location>
        <begin position="1"/>
        <end position="21"/>
    </location>
</feature>
<keyword evidence="3" id="KW-0479">Metal-binding</keyword>
<dbReference type="PRINTS" id="PR00690">
    <property type="entry name" value="ADHESNFAMILY"/>
</dbReference>
<dbReference type="Pfam" id="PF01297">
    <property type="entry name" value="ZnuA"/>
    <property type="match status" value="1"/>
</dbReference>
<dbReference type="InterPro" id="IPR006129">
    <property type="entry name" value="AdhesinB"/>
</dbReference>
<dbReference type="PANTHER" id="PTHR42953:SF1">
    <property type="entry name" value="METAL-BINDING PROTEIN HI_0362-RELATED"/>
    <property type="match status" value="1"/>
</dbReference>
<keyword evidence="2 5" id="KW-0813">Transport</keyword>
<dbReference type="InterPro" id="IPR006128">
    <property type="entry name" value="Lipoprotein_PsaA-like"/>
</dbReference>
<keyword evidence="9" id="KW-1185">Reference proteome</keyword>
<dbReference type="GO" id="GO:0007155">
    <property type="term" value="P:cell adhesion"/>
    <property type="evidence" value="ECO:0007669"/>
    <property type="project" value="InterPro"/>
</dbReference>
<dbReference type="EMBL" id="SOAU01000001">
    <property type="protein sequence ID" value="TDT17957.1"/>
    <property type="molecule type" value="Genomic_DNA"/>
</dbReference>
<dbReference type="OrthoDB" id="9810636at2"/>
<dbReference type="GO" id="GO:0030001">
    <property type="term" value="P:metal ion transport"/>
    <property type="evidence" value="ECO:0007669"/>
    <property type="project" value="InterPro"/>
</dbReference>
<dbReference type="SUPFAM" id="SSF53807">
    <property type="entry name" value="Helical backbone' metal receptor"/>
    <property type="match status" value="1"/>
</dbReference>
<feature type="region of interest" description="Disordered" evidence="6">
    <location>
        <begin position="157"/>
        <end position="218"/>
    </location>
</feature>
<dbReference type="Proteomes" id="UP000294558">
    <property type="component" value="Unassembled WGS sequence"/>
</dbReference>
<dbReference type="GO" id="GO:0030313">
    <property type="term" value="C:cell envelope"/>
    <property type="evidence" value="ECO:0007669"/>
    <property type="project" value="UniProtKB-SubCell"/>
</dbReference>
<feature type="compositionally biased region" description="Basic and acidic residues" evidence="6">
    <location>
        <begin position="161"/>
        <end position="217"/>
    </location>
</feature>
<dbReference type="PRINTS" id="PR00691">
    <property type="entry name" value="ADHESINB"/>
</dbReference>
<organism evidence="8 9">
    <name type="scientific">Ilumatobacter fluminis</name>
    <dbReference type="NCBI Taxonomy" id="467091"/>
    <lineage>
        <taxon>Bacteria</taxon>
        <taxon>Bacillati</taxon>
        <taxon>Actinomycetota</taxon>
        <taxon>Acidimicrobiia</taxon>
        <taxon>Acidimicrobiales</taxon>
        <taxon>Ilumatobacteraceae</taxon>
        <taxon>Ilumatobacter</taxon>
    </lineage>
</organism>
<dbReference type="InterPro" id="IPR006127">
    <property type="entry name" value="ZnuA-like"/>
</dbReference>
<comment type="caution">
    <text evidence="8">The sequence shown here is derived from an EMBL/GenBank/DDBJ whole genome shotgun (WGS) entry which is preliminary data.</text>
</comment>
<evidence type="ECO:0000256" key="6">
    <source>
        <dbReference type="SAM" id="MobiDB-lite"/>
    </source>
</evidence>
<comment type="subcellular location">
    <subcellularLocation>
        <location evidence="1">Cell envelope</location>
    </subcellularLocation>
</comment>
<evidence type="ECO:0000256" key="3">
    <source>
        <dbReference type="ARBA" id="ARBA00022723"/>
    </source>
</evidence>
<feature type="region of interest" description="Disordered" evidence="6">
    <location>
        <begin position="26"/>
        <end position="59"/>
    </location>
</feature>
<dbReference type="RefSeq" id="WP_133870205.1">
    <property type="nucleotide sequence ID" value="NZ_SOAU01000001.1"/>
</dbReference>
<proteinExistence type="inferred from homology"/>